<dbReference type="Proteomes" id="UP001195483">
    <property type="component" value="Unassembled WGS sequence"/>
</dbReference>
<protein>
    <recommendedName>
        <fullName evidence="1">DZIP3-like HEPN domain-containing protein</fullName>
    </recommendedName>
</protein>
<comment type="caution">
    <text evidence="2">The sequence shown here is derived from an EMBL/GenBank/DDBJ whole genome shotgun (WGS) entry which is preliminary data.</text>
</comment>
<gene>
    <name evidence="2" type="ORF">CHS0354_020019</name>
</gene>
<dbReference type="EMBL" id="JAEAOA010001219">
    <property type="protein sequence ID" value="KAK3581600.1"/>
    <property type="molecule type" value="Genomic_DNA"/>
</dbReference>
<reference evidence="2" key="1">
    <citation type="journal article" date="2021" name="Genome Biol. Evol.">
        <title>A High-Quality Reference Genome for a Parasitic Bivalve with Doubly Uniparental Inheritance (Bivalvia: Unionida).</title>
        <authorList>
            <person name="Smith C.H."/>
        </authorList>
    </citation>
    <scope>NUCLEOTIDE SEQUENCE</scope>
    <source>
        <strain evidence="2">CHS0354</strain>
    </source>
</reference>
<organism evidence="2 3">
    <name type="scientific">Potamilus streckersoni</name>
    <dbReference type="NCBI Taxonomy" id="2493646"/>
    <lineage>
        <taxon>Eukaryota</taxon>
        <taxon>Metazoa</taxon>
        <taxon>Spiralia</taxon>
        <taxon>Lophotrochozoa</taxon>
        <taxon>Mollusca</taxon>
        <taxon>Bivalvia</taxon>
        <taxon>Autobranchia</taxon>
        <taxon>Heteroconchia</taxon>
        <taxon>Palaeoheterodonta</taxon>
        <taxon>Unionida</taxon>
        <taxon>Unionoidea</taxon>
        <taxon>Unionidae</taxon>
        <taxon>Ambleminae</taxon>
        <taxon>Lampsilini</taxon>
        <taxon>Potamilus</taxon>
    </lineage>
</organism>
<keyword evidence="3" id="KW-1185">Reference proteome</keyword>
<accession>A0AAE0RY09</accession>
<evidence type="ECO:0000313" key="3">
    <source>
        <dbReference type="Proteomes" id="UP001195483"/>
    </source>
</evidence>
<proteinExistence type="predicted"/>
<sequence length="177" mass="20221">MNHARLNVALVTVCGKAMRDVLLENVETPYNDIYQAILAKKCKLIPTRGRSVLNQHQIQLVYPDHPNGQQTGTVDRFDLSLLYTLIRNVSTVPEPTTFWGNDLQEQPTDSSLGASVQRIRSYRNLISGHSPDATLKQEEFENYWFKFDAVLRDIENALGRQVYCSDLARQETCYLCL</sequence>
<dbReference type="Pfam" id="PF18738">
    <property type="entry name" value="HEPN_DZIP3"/>
    <property type="match status" value="1"/>
</dbReference>
<reference evidence="2" key="2">
    <citation type="journal article" date="2021" name="Genome Biol. Evol.">
        <title>Developing a high-quality reference genome for a parasitic bivalve with doubly uniparental inheritance (Bivalvia: Unionida).</title>
        <authorList>
            <person name="Smith C.H."/>
        </authorList>
    </citation>
    <scope>NUCLEOTIDE SEQUENCE</scope>
    <source>
        <strain evidence="2">CHS0354</strain>
        <tissue evidence="2">Mantle</tissue>
    </source>
</reference>
<name>A0AAE0RY09_9BIVA</name>
<dbReference type="InterPro" id="IPR041249">
    <property type="entry name" value="HEPN_DZIP3"/>
</dbReference>
<reference evidence="2" key="3">
    <citation type="submission" date="2023-05" db="EMBL/GenBank/DDBJ databases">
        <authorList>
            <person name="Smith C.H."/>
        </authorList>
    </citation>
    <scope>NUCLEOTIDE SEQUENCE</scope>
    <source>
        <strain evidence="2">CHS0354</strain>
        <tissue evidence="2">Mantle</tissue>
    </source>
</reference>
<evidence type="ECO:0000313" key="2">
    <source>
        <dbReference type="EMBL" id="KAK3581600.1"/>
    </source>
</evidence>
<dbReference type="AlphaFoldDB" id="A0AAE0RY09"/>
<evidence type="ECO:0000259" key="1">
    <source>
        <dbReference type="Pfam" id="PF18738"/>
    </source>
</evidence>
<feature type="domain" description="DZIP3-like HEPN" evidence="1">
    <location>
        <begin position="37"/>
        <end position="156"/>
    </location>
</feature>